<proteinExistence type="predicted"/>
<organism evidence="1 2">
    <name type="scientific">Serendipita vermifera MAFF 305830</name>
    <dbReference type="NCBI Taxonomy" id="933852"/>
    <lineage>
        <taxon>Eukaryota</taxon>
        <taxon>Fungi</taxon>
        <taxon>Dikarya</taxon>
        <taxon>Basidiomycota</taxon>
        <taxon>Agaricomycotina</taxon>
        <taxon>Agaricomycetes</taxon>
        <taxon>Sebacinales</taxon>
        <taxon>Serendipitaceae</taxon>
        <taxon>Serendipita</taxon>
    </lineage>
</organism>
<dbReference type="HOGENOM" id="CLU_2672663_0_0_1"/>
<reference evidence="1 2" key="1">
    <citation type="submission" date="2014-04" db="EMBL/GenBank/DDBJ databases">
        <authorList>
            <consortium name="DOE Joint Genome Institute"/>
            <person name="Kuo A."/>
            <person name="Zuccaro A."/>
            <person name="Kohler A."/>
            <person name="Nagy L.G."/>
            <person name="Floudas D."/>
            <person name="Copeland A."/>
            <person name="Barry K.W."/>
            <person name="Cichocki N."/>
            <person name="Veneault-Fourrey C."/>
            <person name="LaButti K."/>
            <person name="Lindquist E.A."/>
            <person name="Lipzen A."/>
            <person name="Lundell T."/>
            <person name="Morin E."/>
            <person name="Murat C."/>
            <person name="Sun H."/>
            <person name="Tunlid A."/>
            <person name="Henrissat B."/>
            <person name="Grigoriev I.V."/>
            <person name="Hibbett D.S."/>
            <person name="Martin F."/>
            <person name="Nordberg H.P."/>
            <person name="Cantor M.N."/>
            <person name="Hua S.X."/>
        </authorList>
    </citation>
    <scope>NUCLEOTIDE SEQUENCE [LARGE SCALE GENOMIC DNA]</scope>
    <source>
        <strain evidence="1 2">MAFF 305830</strain>
    </source>
</reference>
<evidence type="ECO:0000313" key="2">
    <source>
        <dbReference type="Proteomes" id="UP000054097"/>
    </source>
</evidence>
<reference evidence="2" key="2">
    <citation type="submission" date="2015-01" db="EMBL/GenBank/DDBJ databases">
        <title>Evolutionary Origins and Diversification of the Mycorrhizal Mutualists.</title>
        <authorList>
            <consortium name="DOE Joint Genome Institute"/>
            <consortium name="Mycorrhizal Genomics Consortium"/>
            <person name="Kohler A."/>
            <person name="Kuo A."/>
            <person name="Nagy L.G."/>
            <person name="Floudas D."/>
            <person name="Copeland A."/>
            <person name="Barry K.W."/>
            <person name="Cichocki N."/>
            <person name="Veneault-Fourrey C."/>
            <person name="LaButti K."/>
            <person name="Lindquist E.A."/>
            <person name="Lipzen A."/>
            <person name="Lundell T."/>
            <person name="Morin E."/>
            <person name="Murat C."/>
            <person name="Riley R."/>
            <person name="Ohm R."/>
            <person name="Sun H."/>
            <person name="Tunlid A."/>
            <person name="Henrissat B."/>
            <person name="Grigoriev I.V."/>
            <person name="Hibbett D.S."/>
            <person name="Martin F."/>
        </authorList>
    </citation>
    <scope>NUCLEOTIDE SEQUENCE [LARGE SCALE GENOMIC DNA]</scope>
    <source>
        <strain evidence="2">MAFF 305830</strain>
    </source>
</reference>
<gene>
    <name evidence="1" type="ORF">M408DRAFT_231991</name>
</gene>
<accession>A0A0C3AWV8</accession>
<sequence length="75" mass="8700">MSSSSISPYIDTSFIRDQVMYWAFFHGSHLRELEPNSSTLFSIPLCRWAEDSKRPSIELQIQSSRSNFTIQLQSL</sequence>
<dbReference type="EMBL" id="KN824323">
    <property type="protein sequence ID" value="KIM24469.1"/>
    <property type="molecule type" value="Genomic_DNA"/>
</dbReference>
<name>A0A0C3AWV8_SERVB</name>
<dbReference type="Proteomes" id="UP000054097">
    <property type="component" value="Unassembled WGS sequence"/>
</dbReference>
<dbReference type="AlphaFoldDB" id="A0A0C3AWV8"/>
<evidence type="ECO:0000313" key="1">
    <source>
        <dbReference type="EMBL" id="KIM24469.1"/>
    </source>
</evidence>
<protein>
    <submittedName>
        <fullName evidence="1">Uncharacterized protein</fullName>
    </submittedName>
</protein>
<keyword evidence="2" id="KW-1185">Reference proteome</keyword>